<feature type="compositionally biased region" description="Low complexity" evidence="1">
    <location>
        <begin position="13"/>
        <end position="30"/>
    </location>
</feature>
<feature type="region of interest" description="Disordered" evidence="1">
    <location>
        <begin position="1"/>
        <end position="90"/>
    </location>
</feature>
<comment type="caution">
    <text evidence="2">The sequence shown here is derived from an EMBL/GenBank/DDBJ whole genome shotgun (WGS) entry which is preliminary data.</text>
</comment>
<protein>
    <submittedName>
        <fullName evidence="2">Uncharacterized protein</fullName>
    </submittedName>
</protein>
<dbReference type="AlphaFoldDB" id="A0A167VFB6"/>
<evidence type="ECO:0000256" key="1">
    <source>
        <dbReference type="SAM" id="MobiDB-lite"/>
    </source>
</evidence>
<proteinExistence type="predicted"/>
<organism evidence="2 3">
    <name type="scientific">Ascosphaera apis ARSEF 7405</name>
    <dbReference type="NCBI Taxonomy" id="392613"/>
    <lineage>
        <taxon>Eukaryota</taxon>
        <taxon>Fungi</taxon>
        <taxon>Dikarya</taxon>
        <taxon>Ascomycota</taxon>
        <taxon>Pezizomycotina</taxon>
        <taxon>Eurotiomycetes</taxon>
        <taxon>Eurotiomycetidae</taxon>
        <taxon>Onygenales</taxon>
        <taxon>Ascosphaeraceae</taxon>
        <taxon>Ascosphaera</taxon>
    </lineage>
</organism>
<dbReference type="EMBL" id="AZGZ01000034">
    <property type="protein sequence ID" value="KZZ87447.1"/>
    <property type="molecule type" value="Genomic_DNA"/>
</dbReference>
<feature type="compositionally biased region" description="Basic and acidic residues" evidence="1">
    <location>
        <begin position="80"/>
        <end position="90"/>
    </location>
</feature>
<reference evidence="2 3" key="1">
    <citation type="journal article" date="2016" name="Genome Biol. Evol.">
        <title>Divergent and convergent evolution of fungal pathogenicity.</title>
        <authorList>
            <person name="Shang Y."/>
            <person name="Xiao G."/>
            <person name="Zheng P."/>
            <person name="Cen K."/>
            <person name="Zhan S."/>
            <person name="Wang C."/>
        </authorList>
    </citation>
    <scope>NUCLEOTIDE SEQUENCE [LARGE SCALE GENOMIC DNA]</scope>
    <source>
        <strain evidence="2 3">ARSEF 7405</strain>
    </source>
</reference>
<dbReference type="Proteomes" id="UP000242877">
    <property type="component" value="Unassembled WGS sequence"/>
</dbReference>
<feature type="compositionally biased region" description="Polar residues" evidence="1">
    <location>
        <begin position="1"/>
        <end position="12"/>
    </location>
</feature>
<sequence>MAEQASSRPRQFSESSEASTSTNNSNAVESQSFNPFANPAQTTWQPKIRRMSWCPEDLKRERQRSLHEISAQNVQGFSENQEKSRRQSEF</sequence>
<accession>A0A167VFB6</accession>
<name>A0A167VFB6_9EURO</name>
<feature type="compositionally biased region" description="Polar residues" evidence="1">
    <location>
        <begin position="70"/>
        <end position="79"/>
    </location>
</feature>
<keyword evidence="3" id="KW-1185">Reference proteome</keyword>
<gene>
    <name evidence="2" type="ORF">AAP_05680</name>
</gene>
<evidence type="ECO:0000313" key="2">
    <source>
        <dbReference type="EMBL" id="KZZ87447.1"/>
    </source>
</evidence>
<dbReference type="VEuPathDB" id="FungiDB:AAP_05680"/>
<evidence type="ECO:0000313" key="3">
    <source>
        <dbReference type="Proteomes" id="UP000242877"/>
    </source>
</evidence>
<feature type="compositionally biased region" description="Polar residues" evidence="1">
    <location>
        <begin position="31"/>
        <end position="45"/>
    </location>
</feature>
<feature type="compositionally biased region" description="Basic and acidic residues" evidence="1">
    <location>
        <begin position="56"/>
        <end position="67"/>
    </location>
</feature>